<comment type="caution">
    <text evidence="4">The sequence shown here is derived from an EMBL/GenBank/DDBJ whole genome shotgun (WGS) entry which is preliminary data.</text>
</comment>
<dbReference type="InterPro" id="IPR008862">
    <property type="entry name" value="Tcp11"/>
</dbReference>
<feature type="region of interest" description="Disordered" evidence="3">
    <location>
        <begin position="409"/>
        <end position="441"/>
    </location>
</feature>
<evidence type="ECO:0000256" key="1">
    <source>
        <dbReference type="ARBA" id="ARBA00010954"/>
    </source>
</evidence>
<reference evidence="4" key="1">
    <citation type="submission" date="2020-12" db="EMBL/GenBank/DDBJ databases">
        <title>Metabolic potential, ecology and presence of endohyphal bacteria is reflected in genomic diversity of Mucoromycotina.</title>
        <authorList>
            <person name="Muszewska A."/>
            <person name="Okrasinska A."/>
            <person name="Steczkiewicz K."/>
            <person name="Drgas O."/>
            <person name="Orlowska M."/>
            <person name="Perlinska-Lenart U."/>
            <person name="Aleksandrzak-Piekarczyk T."/>
            <person name="Szatraj K."/>
            <person name="Zielenkiewicz U."/>
            <person name="Pilsyk S."/>
            <person name="Malc E."/>
            <person name="Mieczkowski P."/>
            <person name="Kruszewska J.S."/>
            <person name="Biernat P."/>
            <person name="Pawlowska J."/>
        </authorList>
    </citation>
    <scope>NUCLEOTIDE SEQUENCE</scope>
    <source>
        <strain evidence="4">WA0000017839</strain>
    </source>
</reference>
<evidence type="ECO:0000313" key="5">
    <source>
        <dbReference type="Proteomes" id="UP000603453"/>
    </source>
</evidence>
<accession>A0A8H7R3Y2</accession>
<evidence type="ECO:0008006" key="6">
    <source>
        <dbReference type="Google" id="ProtNLM"/>
    </source>
</evidence>
<dbReference type="AlphaFoldDB" id="A0A8H7R3Y2"/>
<protein>
    <recommendedName>
        <fullName evidence="6">T-complex protein 11</fullName>
    </recommendedName>
</protein>
<dbReference type="GO" id="GO:0010737">
    <property type="term" value="P:protein kinase A signaling"/>
    <property type="evidence" value="ECO:0007669"/>
    <property type="project" value="TreeGrafter"/>
</dbReference>
<dbReference type="EMBL" id="JAEPRD010000047">
    <property type="protein sequence ID" value="KAG2204019.1"/>
    <property type="molecule type" value="Genomic_DNA"/>
</dbReference>
<dbReference type="OrthoDB" id="276323at2759"/>
<dbReference type="Pfam" id="PF05794">
    <property type="entry name" value="Tcp11"/>
    <property type="match status" value="1"/>
</dbReference>
<dbReference type="PANTHER" id="PTHR12832">
    <property type="entry name" value="TESTIS-SPECIFIC PROTEIN PBS13 T-COMPLEX 11"/>
    <property type="match status" value="1"/>
</dbReference>
<sequence>MDTPDEKGFYTFESSSSSEQIAQKPIHLEKRFNASLLHGKRNLNKKTAAAANVESKREAILQERSARLNQNFQKVKRIAKEMKDRRQDKLHLLSKSMALAETKRNQHIENRRAASKQSVERAKYIVLQNQYRSQQEQERRRAELETRFQKTEQRRLAHLNRYQQQKKKKNIITSSSSPSSLVTPMSTITINNNAKILDEPVKVKKPSSWSIILKAFRGLGLPLPSSSDTWLEFNALGKLLNQAKVIVVTTKVLNTALKMNDEDSRQRARVLLTSYMTLMCPREVLQDVEGTEERVLHTSAKQMLTLFEIWLKAHGRPGATSARLAFVQAWNEYNVLFESWKSRDCTQLTYNMIGYYVELSTLRQTMIAQQNDPSVGDQLQQQLDEIKLKLEKLGGPTALANLQRALELSSASTSTGRKKQQQKNTPRSPEFDTEFETQQNAKNQHTNGEQLGHLLNGYAPESGLTNEQLAHELIMDPEFKLKKHEPANDLEKRIRMMAEKAFFDKVAQDMEEGRAELSLPSLIVDVKTRLLALVRPGTSMYNSVDEGIDLSLIEQQMKQSTFDIRGMMDYVLDVMANMCAPVRDEEIKKLQTSTNLIEQIQSVLHLLEDMSLDLANFRLRSLRPHLMSMAVEYEREKFAAMLSSGKIQLVRTQAWLNESASKLCRVAAQRNPEGVLPEKNNKPTHDSIFEDAYVSLLVQPHELILSRNLPETLDMDANRMADFQNEVQAVTIVAALLMLARNFGSASPQALTELGTKLFTMLKDPTTAIDNLSTEIEHAVNVRPERREMVRTMVDKTVSHSDTVYSLLSRRVATVIKTTIQNNKFVTDAVLSSNGLQHVRSNLQSVAHKILRMTHHHRKVYATYYDDIITNALNEHLVVSPSTSST</sequence>
<evidence type="ECO:0000313" key="4">
    <source>
        <dbReference type="EMBL" id="KAG2204019.1"/>
    </source>
</evidence>
<dbReference type="Proteomes" id="UP000603453">
    <property type="component" value="Unassembled WGS sequence"/>
</dbReference>
<proteinExistence type="inferred from homology"/>
<gene>
    <name evidence="4" type="ORF">INT47_007013</name>
</gene>
<evidence type="ECO:0000256" key="2">
    <source>
        <dbReference type="SAM" id="Coils"/>
    </source>
</evidence>
<name>A0A8H7R3Y2_9FUNG</name>
<keyword evidence="5" id="KW-1185">Reference proteome</keyword>
<feature type="coiled-coil region" evidence="2">
    <location>
        <begin position="127"/>
        <end position="154"/>
    </location>
</feature>
<keyword evidence="2" id="KW-0175">Coiled coil</keyword>
<organism evidence="4 5">
    <name type="scientific">Mucor saturninus</name>
    <dbReference type="NCBI Taxonomy" id="64648"/>
    <lineage>
        <taxon>Eukaryota</taxon>
        <taxon>Fungi</taxon>
        <taxon>Fungi incertae sedis</taxon>
        <taxon>Mucoromycota</taxon>
        <taxon>Mucoromycotina</taxon>
        <taxon>Mucoromycetes</taxon>
        <taxon>Mucorales</taxon>
        <taxon>Mucorineae</taxon>
        <taxon>Mucoraceae</taxon>
        <taxon>Mucor</taxon>
    </lineage>
</organism>
<comment type="similarity">
    <text evidence="1">Belongs to the TCP11 family.</text>
</comment>
<dbReference type="PANTHER" id="PTHR12832:SF11">
    <property type="entry name" value="LD23868P"/>
    <property type="match status" value="1"/>
</dbReference>
<evidence type="ECO:0000256" key="3">
    <source>
        <dbReference type="SAM" id="MobiDB-lite"/>
    </source>
</evidence>